<dbReference type="KEGG" id="cfh:C1707_17765"/>
<dbReference type="OrthoDB" id="9800435at2"/>
<feature type="domain" description="Xaa-Pro dipeptidyl-peptidase-like" evidence="1">
    <location>
        <begin position="18"/>
        <end position="139"/>
    </location>
</feature>
<keyword evidence="5" id="KW-1185">Reference proteome</keyword>
<sequence length="217" mass="23577">MPDVILTGAAGRIEGRYSPGKTDNAPIALILHPHPKAGGHMNHPVSVQLYHLFMKRGFATLRFNFRGVGRSQGEFDSGIGELADAATALDWLQANNPAAAQTWVAGYSFGAYIGMQLLMRRPETDGFISVSPPTNMYDFSFLAPCPASGLILTGGADTVVPPVEVERVVSKLRTQKGIVIDYEVVDKATHFWAEHLPFVEQTVGGYIDKRLEANPIP</sequence>
<dbReference type="RefSeq" id="WP_058348333.1">
    <property type="nucleotide sequence ID" value="NZ_CP026100.1"/>
</dbReference>
<proteinExistence type="predicted"/>
<dbReference type="EMBL" id="PJRQ01000010">
    <property type="protein sequence ID" value="PLR18481.1"/>
    <property type="molecule type" value="Genomic_DNA"/>
</dbReference>
<dbReference type="PANTHER" id="PTHR42103:SF2">
    <property type="entry name" value="AB HYDROLASE-1 DOMAIN-CONTAINING PROTEIN"/>
    <property type="match status" value="1"/>
</dbReference>
<dbReference type="InterPro" id="IPR029058">
    <property type="entry name" value="AB_hydrolase_fold"/>
</dbReference>
<dbReference type="SUPFAM" id="SSF53474">
    <property type="entry name" value="alpha/beta-Hydrolases"/>
    <property type="match status" value="1"/>
</dbReference>
<dbReference type="GO" id="GO:0016787">
    <property type="term" value="F:hydrolase activity"/>
    <property type="evidence" value="ECO:0007669"/>
    <property type="project" value="UniProtKB-KW"/>
</dbReference>
<dbReference type="Pfam" id="PF02129">
    <property type="entry name" value="Peptidase_S15"/>
    <property type="match status" value="1"/>
</dbReference>
<accession>A0A2N5CXE3</accession>
<dbReference type="Proteomes" id="UP000281192">
    <property type="component" value="Chromosome"/>
</dbReference>
<dbReference type="EMBL" id="CP026100">
    <property type="protein sequence ID" value="AYV47956.1"/>
    <property type="molecule type" value="Genomic_DNA"/>
</dbReference>
<dbReference type="Proteomes" id="UP000234483">
    <property type="component" value="Unassembled WGS sequence"/>
</dbReference>
<reference evidence="2 5" key="2">
    <citation type="submission" date="2018-01" db="EMBL/GenBank/DDBJ databases">
        <title>Complete genome sequence of Caulobacter flavus RHGG3.</title>
        <authorList>
            <person name="Yang E."/>
        </authorList>
    </citation>
    <scope>NUCLEOTIDE SEQUENCE [LARGE SCALE GENOMIC DNA]</scope>
    <source>
        <strain evidence="2 5">RHGG3</strain>
    </source>
</reference>
<organism evidence="3 4">
    <name type="scientific">Caulobacter flavus</name>
    <dbReference type="NCBI Taxonomy" id="1679497"/>
    <lineage>
        <taxon>Bacteria</taxon>
        <taxon>Pseudomonadati</taxon>
        <taxon>Pseudomonadota</taxon>
        <taxon>Alphaproteobacteria</taxon>
        <taxon>Caulobacterales</taxon>
        <taxon>Caulobacteraceae</taxon>
        <taxon>Caulobacter</taxon>
    </lineage>
</organism>
<evidence type="ECO:0000313" key="5">
    <source>
        <dbReference type="Proteomes" id="UP000281192"/>
    </source>
</evidence>
<dbReference type="PANTHER" id="PTHR42103">
    <property type="entry name" value="ALPHA/BETA-HYDROLASES SUPERFAMILY PROTEIN"/>
    <property type="match status" value="1"/>
</dbReference>
<evidence type="ECO:0000313" key="3">
    <source>
        <dbReference type="EMBL" id="PLR18481.1"/>
    </source>
</evidence>
<protein>
    <submittedName>
        <fullName evidence="3">Alpha/beta hydrolase</fullName>
    </submittedName>
</protein>
<gene>
    <name evidence="2" type="ORF">C1707_17765</name>
    <name evidence="3" type="ORF">CFHF_05225</name>
</gene>
<reference evidence="3 4" key="1">
    <citation type="submission" date="2017-12" db="EMBL/GenBank/DDBJ databases">
        <title>The genome sequence of Caulobacter flavus CGMCC1 15093.</title>
        <authorList>
            <person name="Gao J."/>
            <person name="Mao X."/>
            <person name="Sun J."/>
        </authorList>
    </citation>
    <scope>NUCLEOTIDE SEQUENCE [LARGE SCALE GENOMIC DNA]</scope>
    <source>
        <strain evidence="3 4">CGMCC1 15093</strain>
    </source>
</reference>
<evidence type="ECO:0000313" key="2">
    <source>
        <dbReference type="EMBL" id="AYV47956.1"/>
    </source>
</evidence>
<dbReference type="Gene3D" id="3.40.50.1820">
    <property type="entry name" value="alpha/beta hydrolase"/>
    <property type="match status" value="1"/>
</dbReference>
<keyword evidence="3" id="KW-0378">Hydrolase</keyword>
<evidence type="ECO:0000259" key="1">
    <source>
        <dbReference type="Pfam" id="PF02129"/>
    </source>
</evidence>
<dbReference type="InterPro" id="IPR000383">
    <property type="entry name" value="Xaa-Pro-like_dom"/>
</dbReference>
<name>A0A2N5CXE3_9CAUL</name>
<dbReference type="AlphaFoldDB" id="A0A2N5CXE3"/>
<evidence type="ECO:0000313" key="4">
    <source>
        <dbReference type="Proteomes" id="UP000234483"/>
    </source>
</evidence>